<dbReference type="AlphaFoldDB" id="A0A2T7E0M6"/>
<proteinExistence type="predicted"/>
<accession>A0A2T7E0M6</accession>
<evidence type="ECO:0000313" key="2">
    <source>
        <dbReference type="Proteomes" id="UP000244336"/>
    </source>
</evidence>
<organism evidence="1 2">
    <name type="scientific">Panicum hallii var. hallii</name>
    <dbReference type="NCBI Taxonomy" id="1504633"/>
    <lineage>
        <taxon>Eukaryota</taxon>
        <taxon>Viridiplantae</taxon>
        <taxon>Streptophyta</taxon>
        <taxon>Embryophyta</taxon>
        <taxon>Tracheophyta</taxon>
        <taxon>Spermatophyta</taxon>
        <taxon>Magnoliopsida</taxon>
        <taxon>Liliopsida</taxon>
        <taxon>Poales</taxon>
        <taxon>Poaceae</taxon>
        <taxon>PACMAD clade</taxon>
        <taxon>Panicoideae</taxon>
        <taxon>Panicodae</taxon>
        <taxon>Paniceae</taxon>
        <taxon>Panicinae</taxon>
        <taxon>Panicum</taxon>
        <taxon>Panicum sect. Panicum</taxon>
    </lineage>
</organism>
<evidence type="ECO:0000313" key="1">
    <source>
        <dbReference type="EMBL" id="PUZ61390.1"/>
    </source>
</evidence>
<keyword evidence="2" id="KW-1185">Reference proteome</keyword>
<name>A0A2T7E0M6_9POAL</name>
<dbReference type="EMBL" id="CM009752">
    <property type="protein sequence ID" value="PUZ61390.1"/>
    <property type="molecule type" value="Genomic_DNA"/>
</dbReference>
<protein>
    <submittedName>
        <fullName evidence="1">Uncharacterized protein</fullName>
    </submittedName>
</protein>
<sequence length="71" mass="8822">MEHGDLRAGRICHLSRLEAWNDFYRRKYAICWRGWLIMTGLLSECRLLFRLSWFGLWMDMRYRCPSVQRFF</sequence>
<dbReference type="Proteomes" id="UP000244336">
    <property type="component" value="Chromosome 4"/>
</dbReference>
<reference evidence="1 2" key="1">
    <citation type="submission" date="2018-04" db="EMBL/GenBank/DDBJ databases">
        <title>WGS assembly of Panicum hallii var. hallii HAL2.</title>
        <authorList>
            <person name="Lovell J."/>
            <person name="Jenkins J."/>
            <person name="Lowry D."/>
            <person name="Mamidi S."/>
            <person name="Sreedasyam A."/>
            <person name="Weng X."/>
            <person name="Barry K."/>
            <person name="Bonette J."/>
            <person name="Campitelli B."/>
            <person name="Daum C."/>
            <person name="Gordon S."/>
            <person name="Gould B."/>
            <person name="Lipzen A."/>
            <person name="MacQueen A."/>
            <person name="Palacio-Mejia J."/>
            <person name="Plott C."/>
            <person name="Shakirov E."/>
            <person name="Shu S."/>
            <person name="Yoshinaga Y."/>
            <person name="Zane M."/>
            <person name="Rokhsar D."/>
            <person name="Grimwood J."/>
            <person name="Schmutz J."/>
            <person name="Juenger T."/>
        </authorList>
    </citation>
    <scope>NUCLEOTIDE SEQUENCE [LARGE SCALE GENOMIC DNA]</scope>
    <source>
        <strain evidence="2">cv. HAL2</strain>
    </source>
</reference>
<dbReference type="Gramene" id="PUZ61390">
    <property type="protein sequence ID" value="PUZ61390"/>
    <property type="gene ID" value="GQ55_4G272100"/>
</dbReference>
<gene>
    <name evidence="1" type="ORF">GQ55_4G272100</name>
</gene>